<keyword evidence="6" id="KW-1185">Reference proteome</keyword>
<dbReference type="Pfam" id="PF02536">
    <property type="entry name" value="mTERF"/>
    <property type="match status" value="1"/>
</dbReference>
<dbReference type="PANTHER" id="PTHR13068">
    <property type="entry name" value="CGI-12 PROTEIN-RELATED"/>
    <property type="match status" value="1"/>
</dbReference>
<name>A0AAD9IDV0_PROWI</name>
<dbReference type="PANTHER" id="PTHR13068:SF151">
    <property type="entry name" value="TRANSCRIPTION TERMINATION FACTOR MTERF9, CHLOROPLASTIC"/>
    <property type="match status" value="1"/>
</dbReference>
<keyword evidence="2" id="KW-0806">Transcription termination</keyword>
<dbReference type="Proteomes" id="UP001255856">
    <property type="component" value="Unassembled WGS sequence"/>
</dbReference>
<dbReference type="GO" id="GO:0003676">
    <property type="term" value="F:nucleic acid binding"/>
    <property type="evidence" value="ECO:0007669"/>
    <property type="project" value="InterPro"/>
</dbReference>
<sequence>MLRRYPSIRNAKPAVMQMTFEGLQELGFSPDDIRILWCRCPQIAVLDPEGRPAALIDWLQGVGLTRAEALKAIKRQPQMVGLSIDNNLAPSLQFVQDSLDLSPEGLRRFILSNSNILSCSMHTVQEIISSYLDAGISREELSRLCSAYPAILRTSLNTLTNRKKVAFIEQHLKLRVVDTLTKVPNLLNYSLPRIAERALFAQFVGRLPPGKTGSLASYLAFSERNYVALLGTSMEEFNAWRARWSGSDKYPGLGPAPTAPRAGRGQASAADEESDAQD</sequence>
<dbReference type="AlphaFoldDB" id="A0AAD9IDV0"/>
<dbReference type="InterPro" id="IPR038538">
    <property type="entry name" value="MTERF_sf"/>
</dbReference>
<evidence type="ECO:0000313" key="5">
    <source>
        <dbReference type="EMBL" id="KAK2075551.1"/>
    </source>
</evidence>
<comment type="similarity">
    <text evidence="1">Belongs to the mTERF family.</text>
</comment>
<reference evidence="5" key="1">
    <citation type="submission" date="2021-01" db="EMBL/GenBank/DDBJ databases">
        <authorList>
            <person name="Eckstrom K.M.E."/>
        </authorList>
    </citation>
    <scope>NUCLEOTIDE SEQUENCE</scope>
    <source>
        <strain evidence="5">UVCC 0001</strain>
    </source>
</reference>
<accession>A0AAD9IDV0</accession>
<keyword evidence="3" id="KW-0809">Transit peptide</keyword>
<dbReference type="Gene3D" id="1.25.70.10">
    <property type="entry name" value="Transcription termination factor 3, mitochondrial"/>
    <property type="match status" value="1"/>
</dbReference>
<evidence type="ECO:0000313" key="6">
    <source>
        <dbReference type="Proteomes" id="UP001255856"/>
    </source>
</evidence>
<evidence type="ECO:0000256" key="1">
    <source>
        <dbReference type="ARBA" id="ARBA00007692"/>
    </source>
</evidence>
<evidence type="ECO:0000256" key="3">
    <source>
        <dbReference type="ARBA" id="ARBA00022946"/>
    </source>
</evidence>
<dbReference type="InterPro" id="IPR003690">
    <property type="entry name" value="MTERF"/>
</dbReference>
<evidence type="ECO:0000256" key="2">
    <source>
        <dbReference type="ARBA" id="ARBA00022472"/>
    </source>
</evidence>
<feature type="region of interest" description="Disordered" evidence="4">
    <location>
        <begin position="251"/>
        <end position="278"/>
    </location>
</feature>
<keyword evidence="2" id="KW-0804">Transcription</keyword>
<evidence type="ECO:0000256" key="4">
    <source>
        <dbReference type="SAM" id="MobiDB-lite"/>
    </source>
</evidence>
<proteinExistence type="inferred from homology"/>
<dbReference type="SMART" id="SM00733">
    <property type="entry name" value="Mterf"/>
    <property type="match status" value="5"/>
</dbReference>
<dbReference type="GO" id="GO:0006353">
    <property type="term" value="P:DNA-templated transcription termination"/>
    <property type="evidence" value="ECO:0007669"/>
    <property type="project" value="UniProtKB-KW"/>
</dbReference>
<dbReference type="EMBL" id="JASFZW010000014">
    <property type="protein sequence ID" value="KAK2075551.1"/>
    <property type="molecule type" value="Genomic_DNA"/>
</dbReference>
<gene>
    <name evidence="5" type="ORF">QBZ16_001659</name>
</gene>
<comment type="caution">
    <text evidence="5">The sequence shown here is derived from an EMBL/GenBank/DDBJ whole genome shotgun (WGS) entry which is preliminary data.</text>
</comment>
<organism evidence="5 6">
    <name type="scientific">Prototheca wickerhamii</name>
    <dbReference type="NCBI Taxonomy" id="3111"/>
    <lineage>
        <taxon>Eukaryota</taxon>
        <taxon>Viridiplantae</taxon>
        <taxon>Chlorophyta</taxon>
        <taxon>core chlorophytes</taxon>
        <taxon>Trebouxiophyceae</taxon>
        <taxon>Chlorellales</taxon>
        <taxon>Chlorellaceae</taxon>
        <taxon>Prototheca</taxon>
    </lineage>
</organism>
<keyword evidence="2" id="KW-0805">Transcription regulation</keyword>
<protein>
    <submittedName>
        <fullName evidence="5">Uncharacterized protein</fullName>
    </submittedName>
</protein>